<feature type="domain" description="Carbohydrate kinase PfkB" evidence="4">
    <location>
        <begin position="6"/>
        <end position="321"/>
    </location>
</feature>
<sequence>MKAHKRITAFGEVMMRLSVPNYETLSQSRSLTYAFTGTGVNIAAAMARLGHEASIATTVPDNSLGDAAAASLRALELNTRFVRAEGSILGSYFLESGYGARPTRVTYGSRKNSSFNSTAKEAYNTMPIAQNTDYLHLCGIGLAMNANVRYQMKSLAEQVKSAGGKVVFDCNYRSTLWDEEERRHVKSYYEEMLHLADIVMMNERDAIYLLGYKPSNEGRTEQLQELIPMIASKYAIKMIAGTQRVVRPDHHHSITGFMYKDDMMKLGRTMNTAVLDRVGAGDAYTAGIIHGDINGYDAEYAVQFATAASILAHTVPGDTAAISEQDIVKAMNELASDIER</sequence>
<dbReference type="PANTHER" id="PTHR43320">
    <property type="entry name" value="SUGAR KINASE"/>
    <property type="match status" value="1"/>
</dbReference>
<dbReference type="Pfam" id="PF00294">
    <property type="entry name" value="PfkB"/>
    <property type="match status" value="1"/>
</dbReference>
<keyword evidence="3 5" id="KW-0418">Kinase</keyword>
<dbReference type="SUPFAM" id="SSF53613">
    <property type="entry name" value="Ribokinase-like"/>
    <property type="match status" value="1"/>
</dbReference>
<reference evidence="5" key="1">
    <citation type="submission" date="2023-02" db="EMBL/GenBank/DDBJ databases">
        <title>Pathogen: clinical or host-associated sample.</title>
        <authorList>
            <person name="Hergert J."/>
            <person name="Casey R."/>
            <person name="Wagner J."/>
            <person name="Young E.L."/>
            <person name="Oakeson K.F."/>
        </authorList>
    </citation>
    <scope>NUCLEOTIDE SEQUENCE</scope>
    <source>
        <strain evidence="5">2022CK-00830</strain>
    </source>
</reference>
<comment type="similarity">
    <text evidence="1">Belongs to the carbohydrate kinase PfkB family.</text>
</comment>
<accession>A0AAX3N5H8</accession>
<name>A0AAX3N5H8_9BACL</name>
<dbReference type="InterPro" id="IPR052700">
    <property type="entry name" value="Carb_kinase_PfkB-like"/>
</dbReference>
<evidence type="ECO:0000259" key="4">
    <source>
        <dbReference type="Pfam" id="PF00294"/>
    </source>
</evidence>
<organism evidence="5 6">
    <name type="scientific">Paenibacillus urinalis</name>
    <dbReference type="NCBI Taxonomy" id="521520"/>
    <lineage>
        <taxon>Bacteria</taxon>
        <taxon>Bacillati</taxon>
        <taxon>Bacillota</taxon>
        <taxon>Bacilli</taxon>
        <taxon>Bacillales</taxon>
        <taxon>Paenibacillaceae</taxon>
        <taxon>Paenibacillus</taxon>
    </lineage>
</organism>
<dbReference type="Gene3D" id="3.40.1190.20">
    <property type="match status" value="1"/>
</dbReference>
<dbReference type="GO" id="GO:0016301">
    <property type="term" value="F:kinase activity"/>
    <property type="evidence" value="ECO:0007669"/>
    <property type="project" value="UniProtKB-KW"/>
</dbReference>
<dbReference type="InterPro" id="IPR011611">
    <property type="entry name" value="PfkB_dom"/>
</dbReference>
<gene>
    <name evidence="5" type="ORF">PUW23_10635</name>
</gene>
<dbReference type="Proteomes" id="UP001220962">
    <property type="component" value="Chromosome"/>
</dbReference>
<dbReference type="InterPro" id="IPR029056">
    <property type="entry name" value="Ribokinase-like"/>
</dbReference>
<proteinExistence type="inferred from homology"/>
<evidence type="ECO:0000313" key="5">
    <source>
        <dbReference type="EMBL" id="WDH84631.1"/>
    </source>
</evidence>
<protein>
    <submittedName>
        <fullName evidence="5">Sugar kinase</fullName>
    </submittedName>
</protein>
<evidence type="ECO:0000313" key="6">
    <source>
        <dbReference type="Proteomes" id="UP001220962"/>
    </source>
</evidence>
<dbReference type="RefSeq" id="WP_047909587.1">
    <property type="nucleotide sequence ID" value="NZ_CP118101.1"/>
</dbReference>
<dbReference type="EMBL" id="CP118101">
    <property type="protein sequence ID" value="WDH84631.1"/>
    <property type="molecule type" value="Genomic_DNA"/>
</dbReference>
<evidence type="ECO:0000256" key="3">
    <source>
        <dbReference type="ARBA" id="ARBA00022777"/>
    </source>
</evidence>
<dbReference type="InterPro" id="IPR002139">
    <property type="entry name" value="Ribo/fructo_kinase"/>
</dbReference>
<keyword evidence="2" id="KW-0808">Transferase</keyword>
<dbReference type="CDD" id="cd01166">
    <property type="entry name" value="KdgK"/>
    <property type="match status" value="1"/>
</dbReference>
<dbReference type="PRINTS" id="PR00990">
    <property type="entry name" value="RIBOKINASE"/>
</dbReference>
<dbReference type="PANTHER" id="PTHR43320:SF2">
    <property type="entry name" value="2-DEHYDRO-3-DEOXYGLUCONOKINASE_2-DEHYDRO-3-DEOXYGALACTONOKINASE"/>
    <property type="match status" value="1"/>
</dbReference>
<dbReference type="AlphaFoldDB" id="A0AAX3N5H8"/>
<evidence type="ECO:0000256" key="1">
    <source>
        <dbReference type="ARBA" id="ARBA00010688"/>
    </source>
</evidence>
<evidence type="ECO:0000256" key="2">
    <source>
        <dbReference type="ARBA" id="ARBA00022679"/>
    </source>
</evidence>